<dbReference type="Gene3D" id="3.50.50.60">
    <property type="entry name" value="FAD/NAD(P)-binding domain"/>
    <property type="match status" value="3"/>
</dbReference>
<dbReference type="PANTHER" id="PTHR43872">
    <property type="entry name" value="MONOOXYGENASE, PUTATIVE (AFU_ORTHOLOGUE AFUA_8G02570)-RELATED"/>
    <property type="match status" value="1"/>
</dbReference>
<dbReference type="PRINTS" id="PR00411">
    <property type="entry name" value="PNDRDTASEI"/>
</dbReference>
<comment type="cofactor">
    <cofactor evidence="1">
        <name>FAD</name>
        <dbReference type="ChEBI" id="CHEBI:57692"/>
    </cofactor>
</comment>
<dbReference type="GO" id="GO:0004499">
    <property type="term" value="F:N,N-dimethylaniline monooxygenase activity"/>
    <property type="evidence" value="ECO:0007669"/>
    <property type="project" value="InterPro"/>
</dbReference>
<proteinExistence type="inferred from homology"/>
<dbReference type="InterPro" id="IPR051820">
    <property type="entry name" value="FAD-binding_MO"/>
</dbReference>
<evidence type="ECO:0000313" key="8">
    <source>
        <dbReference type="Proteomes" id="UP000182466"/>
    </source>
</evidence>
<dbReference type="Proteomes" id="UP000182466">
    <property type="component" value="Unassembled WGS sequence"/>
</dbReference>
<evidence type="ECO:0000256" key="5">
    <source>
        <dbReference type="ARBA" id="ARBA00023002"/>
    </source>
</evidence>
<dbReference type="STRING" id="999627.SAMN05216236_12621"/>
<dbReference type="GO" id="GO:0050660">
    <property type="term" value="F:flavin adenine dinucleotide binding"/>
    <property type="evidence" value="ECO:0007669"/>
    <property type="project" value="InterPro"/>
</dbReference>
<evidence type="ECO:0000256" key="3">
    <source>
        <dbReference type="ARBA" id="ARBA00022630"/>
    </source>
</evidence>
<dbReference type="SUPFAM" id="SSF51905">
    <property type="entry name" value="FAD/NAD(P)-binding domain"/>
    <property type="match status" value="1"/>
</dbReference>
<dbReference type="PANTHER" id="PTHR43872:SF1">
    <property type="entry name" value="MONOOXYGENASE, PUTATIVE (AFU_ORTHOLOGUE AFUA_8G02570)-RELATED"/>
    <property type="match status" value="1"/>
</dbReference>
<dbReference type="AlphaFoldDB" id="A0A1I7DD33"/>
<name>A0A1I7DD33_9RHOB</name>
<keyword evidence="3" id="KW-0285">Flavoprotein</keyword>
<dbReference type="eggNOG" id="COG2072">
    <property type="taxonomic scope" value="Bacteria"/>
</dbReference>
<reference evidence="7 8" key="1">
    <citation type="submission" date="2016-10" db="EMBL/GenBank/DDBJ databases">
        <authorList>
            <person name="de Groot N.N."/>
        </authorList>
    </citation>
    <scope>NUCLEOTIDE SEQUENCE [LARGE SCALE GENOMIC DNA]</scope>
    <source>
        <strain evidence="7 8">CGMCC 1.10959</strain>
    </source>
</reference>
<accession>A0A1I7DD33</accession>
<evidence type="ECO:0000256" key="6">
    <source>
        <dbReference type="ARBA" id="ARBA00023033"/>
    </source>
</evidence>
<evidence type="ECO:0000256" key="4">
    <source>
        <dbReference type="ARBA" id="ARBA00022827"/>
    </source>
</evidence>
<evidence type="ECO:0000313" key="7">
    <source>
        <dbReference type="EMBL" id="SFU09557.1"/>
    </source>
</evidence>
<keyword evidence="4" id="KW-0274">FAD</keyword>
<dbReference type="Pfam" id="PF13450">
    <property type="entry name" value="NAD_binding_8"/>
    <property type="match status" value="1"/>
</dbReference>
<evidence type="ECO:0000256" key="2">
    <source>
        <dbReference type="ARBA" id="ARBA00010139"/>
    </source>
</evidence>
<organism evidence="7 8">
    <name type="scientific">Sedimentitalea nanhaiensis</name>
    <dbReference type="NCBI Taxonomy" id="999627"/>
    <lineage>
        <taxon>Bacteria</taxon>
        <taxon>Pseudomonadati</taxon>
        <taxon>Pseudomonadota</taxon>
        <taxon>Alphaproteobacteria</taxon>
        <taxon>Rhodobacterales</taxon>
        <taxon>Paracoccaceae</taxon>
        <taxon>Sedimentitalea</taxon>
    </lineage>
</organism>
<dbReference type="InterPro" id="IPR020946">
    <property type="entry name" value="Flavin_mOase-like"/>
</dbReference>
<protein>
    <submittedName>
        <fullName evidence="7">Predicted flavoprotein CzcO associated with the cation diffusion facilitator CzcD</fullName>
    </submittedName>
</protein>
<evidence type="ECO:0000256" key="1">
    <source>
        <dbReference type="ARBA" id="ARBA00001974"/>
    </source>
</evidence>
<dbReference type="Pfam" id="PF00743">
    <property type="entry name" value="FMO-like"/>
    <property type="match status" value="1"/>
</dbReference>
<gene>
    <name evidence="7" type="ORF">SAMN05216236_12621</name>
</gene>
<keyword evidence="5" id="KW-0560">Oxidoreductase</keyword>
<sequence length="488" mass="54916">MTDSQDHFDVLIVGAGMSGIDAAYHLSRTLPDMRFAMLDSKDSFGGTWHTHRFPGIRSDSDLYTFGFEWKPWTGVPIATADEILRYLDEALDENDLRRHIRFGQTVRAARWNSGTNLWTVTVERGVETVTLTCRFLWMCSGYYRHTQGYQPDWPGMGDFTGQIVHPQHWPQDLDHTGKRVVVIGSGATAATLIPAMAETAAHVTMLQRSPTYYYPRPKRDELATTLQALDIPQDWVHEIMRRKFLQDGKTMVRRSREEPQAVAAELIGAAQAYLGPDYDVATHFTPSYRPWRQRVAMVPDGDLFVAIRSGQASVVTDTIKRITATGIELDSGQVLEADIIVTATGLTLSALGDVAFQVDGAPVDLTQSWTHRGVMLTGLPNLAMVFGYLRTSWTMRADLVSDYVCRLLAHMQDRGAASVTPALRDTDRDMPVRPWIDPENFNAGYILRALDVMPRQGDRQPWLMTQDYFDDRITLPAANLEDGTLVYR</sequence>
<comment type="similarity">
    <text evidence="2">Belongs to the FAD-binding monooxygenase family.</text>
</comment>
<keyword evidence="8" id="KW-1185">Reference proteome</keyword>
<dbReference type="InterPro" id="IPR036188">
    <property type="entry name" value="FAD/NAD-bd_sf"/>
</dbReference>
<dbReference type="GO" id="GO:0050661">
    <property type="term" value="F:NADP binding"/>
    <property type="evidence" value="ECO:0007669"/>
    <property type="project" value="InterPro"/>
</dbReference>
<keyword evidence="6" id="KW-0503">Monooxygenase</keyword>
<dbReference type="RefSeq" id="WP_027262277.1">
    <property type="nucleotide sequence ID" value="NZ_FPAW01000026.1"/>
</dbReference>
<dbReference type="EMBL" id="FPAW01000026">
    <property type="protein sequence ID" value="SFU09557.1"/>
    <property type="molecule type" value="Genomic_DNA"/>
</dbReference>